<feature type="domain" description="VOC" evidence="1">
    <location>
        <begin position="5"/>
        <end position="125"/>
    </location>
</feature>
<dbReference type="InterPro" id="IPR037523">
    <property type="entry name" value="VOC_core"/>
</dbReference>
<sequence length="127" mass="14135">MQISHLDHLVLTVASIEQSCEFYQRVLGFEVVTFRGDRKALCFGQQKINLHQVGKEFEPKAEKPTAGSADLCFIAVTPLEDIIAELHQCGISIEEGPIQRTGATGAIMSVYIRDPDQNLIEISNYIE</sequence>
<accession>V2UWS7</accession>
<reference evidence="2 3" key="1">
    <citation type="submission" date="2013-10" db="EMBL/GenBank/DDBJ databases">
        <title>The Genome Sequence of Acinetobacter brisouii CIP 110357.</title>
        <authorList>
            <consortium name="The Broad Institute Genomics Platform"/>
            <consortium name="The Broad Institute Genome Sequencing Center for Infectious Disease"/>
            <person name="Cerqueira G."/>
            <person name="Feldgarden M."/>
            <person name="Courvalin P."/>
            <person name="Grillot-Courvalin C."/>
            <person name="Clermont D."/>
            <person name="Rocha E."/>
            <person name="Yoon E.-J."/>
            <person name="Nemec A."/>
            <person name="Young S.K."/>
            <person name="Zeng Q."/>
            <person name="Gargeya S."/>
            <person name="Fitzgerald M."/>
            <person name="Abouelleil A."/>
            <person name="Alvarado L."/>
            <person name="Berlin A.M."/>
            <person name="Chapman S.B."/>
            <person name="Gainer-Dewar J."/>
            <person name="Goldberg J."/>
            <person name="Gnerre S."/>
            <person name="Griggs A."/>
            <person name="Gujja S."/>
            <person name="Hansen M."/>
            <person name="Howarth C."/>
            <person name="Imamovic A."/>
            <person name="Ireland A."/>
            <person name="Larimer J."/>
            <person name="McCowan C."/>
            <person name="Murphy C."/>
            <person name="Pearson M."/>
            <person name="Poon T.W."/>
            <person name="Priest M."/>
            <person name="Roberts A."/>
            <person name="Saif S."/>
            <person name="Shea T."/>
            <person name="Sykes S."/>
            <person name="Wortman J."/>
            <person name="Nusbaum C."/>
            <person name="Birren B."/>
        </authorList>
    </citation>
    <scope>NUCLEOTIDE SEQUENCE [LARGE SCALE GENOMIC DNA]</scope>
    <source>
        <strain evidence="2 3">CIP 110357</strain>
    </source>
</reference>
<dbReference type="Proteomes" id="UP000018418">
    <property type="component" value="Unassembled WGS sequence"/>
</dbReference>
<dbReference type="SUPFAM" id="SSF54593">
    <property type="entry name" value="Glyoxalase/Bleomycin resistance protein/Dihydroxybiphenyl dioxygenase"/>
    <property type="match status" value="1"/>
</dbReference>
<dbReference type="CDD" id="cd07253">
    <property type="entry name" value="GLOD5"/>
    <property type="match status" value="1"/>
</dbReference>
<protein>
    <recommendedName>
        <fullName evidence="1">VOC domain-containing protein</fullName>
    </recommendedName>
</protein>
<evidence type="ECO:0000313" key="3">
    <source>
        <dbReference type="Proteomes" id="UP000018418"/>
    </source>
</evidence>
<evidence type="ECO:0000259" key="1">
    <source>
        <dbReference type="PROSITE" id="PS51819"/>
    </source>
</evidence>
<dbReference type="PROSITE" id="PS51819">
    <property type="entry name" value="VOC"/>
    <property type="match status" value="1"/>
</dbReference>
<proteinExistence type="predicted"/>
<gene>
    <name evidence="2" type="ORF">P255_00183</name>
</gene>
<dbReference type="OrthoDB" id="9812656at2"/>
<dbReference type="InterPro" id="IPR029068">
    <property type="entry name" value="Glyas_Bleomycin-R_OHBP_Dase"/>
</dbReference>
<comment type="caution">
    <text evidence="2">The sequence shown here is derived from an EMBL/GenBank/DDBJ whole genome shotgun (WGS) entry which is preliminary data.</text>
</comment>
<dbReference type="Gene3D" id="3.10.180.10">
    <property type="entry name" value="2,3-Dihydroxybiphenyl 1,2-Dioxygenase, domain 1"/>
    <property type="match status" value="1"/>
</dbReference>
<dbReference type="InterPro" id="IPR050383">
    <property type="entry name" value="GlyoxalaseI/FosfomycinResist"/>
</dbReference>
<dbReference type="EMBL" id="AYEU01000001">
    <property type="protein sequence ID" value="ESK53071.1"/>
    <property type="molecule type" value="Genomic_DNA"/>
</dbReference>
<name>V2UWS7_9GAMM</name>
<dbReference type="Pfam" id="PF00903">
    <property type="entry name" value="Glyoxalase"/>
    <property type="match status" value="1"/>
</dbReference>
<dbReference type="PATRIC" id="fig|1341683.3.peg.179"/>
<dbReference type="AlphaFoldDB" id="V2UWS7"/>
<dbReference type="PANTHER" id="PTHR21366">
    <property type="entry name" value="GLYOXALASE FAMILY PROTEIN"/>
    <property type="match status" value="1"/>
</dbReference>
<dbReference type="InterPro" id="IPR004360">
    <property type="entry name" value="Glyas_Fos-R_dOase_dom"/>
</dbReference>
<evidence type="ECO:0000313" key="2">
    <source>
        <dbReference type="EMBL" id="ESK53071.1"/>
    </source>
</evidence>
<dbReference type="PANTHER" id="PTHR21366:SF14">
    <property type="entry name" value="GLYOXALASE DOMAIN-CONTAINING PROTEIN 5"/>
    <property type="match status" value="1"/>
</dbReference>
<keyword evidence="3" id="KW-1185">Reference proteome</keyword>
<organism evidence="2 3">
    <name type="scientific">Acinetobacter brisouii CIP 110357</name>
    <dbReference type="NCBI Taxonomy" id="1341683"/>
    <lineage>
        <taxon>Bacteria</taxon>
        <taxon>Pseudomonadati</taxon>
        <taxon>Pseudomonadota</taxon>
        <taxon>Gammaproteobacteria</taxon>
        <taxon>Moraxellales</taxon>
        <taxon>Moraxellaceae</taxon>
        <taxon>Acinetobacter</taxon>
    </lineage>
</organism>
<dbReference type="HOGENOM" id="CLU_046006_4_3_6"/>
<dbReference type="RefSeq" id="WP_004899080.1">
    <property type="nucleotide sequence ID" value="NZ_BBTI01000003.1"/>
</dbReference>